<keyword evidence="5" id="KW-1185">Reference proteome</keyword>
<dbReference type="EMBL" id="JAUZVZ010000042">
    <property type="protein sequence ID" value="MDP4537931.1"/>
    <property type="molecule type" value="Genomic_DNA"/>
</dbReference>
<name>A0ABT9H3P3_9GAMM</name>
<dbReference type="RefSeq" id="WP_305895172.1">
    <property type="nucleotide sequence ID" value="NZ_JAUZVZ010000042.1"/>
</dbReference>
<accession>A0ABT9H3P3</accession>
<dbReference type="InterPro" id="IPR001433">
    <property type="entry name" value="OxRdtase_FAD/NAD-bd"/>
</dbReference>
<evidence type="ECO:0000256" key="1">
    <source>
        <dbReference type="ARBA" id="ARBA00022630"/>
    </source>
</evidence>
<evidence type="ECO:0000259" key="3">
    <source>
        <dbReference type="Pfam" id="PF00175"/>
    </source>
</evidence>
<dbReference type="Pfam" id="PF00175">
    <property type="entry name" value="NAD_binding_1"/>
    <property type="match status" value="1"/>
</dbReference>
<evidence type="ECO:0000313" key="4">
    <source>
        <dbReference type="EMBL" id="MDP4537931.1"/>
    </source>
</evidence>
<dbReference type="Proteomes" id="UP001231616">
    <property type="component" value="Unassembled WGS sequence"/>
</dbReference>
<dbReference type="Gene3D" id="3.40.50.80">
    <property type="entry name" value="Nucleotide-binding domain of ferredoxin-NADP reductase (FNR) module"/>
    <property type="match status" value="1"/>
</dbReference>
<dbReference type="SUPFAM" id="SSF52343">
    <property type="entry name" value="Ferredoxin reductase-like, C-terminal NADP-linked domain"/>
    <property type="match status" value="1"/>
</dbReference>
<evidence type="ECO:0000256" key="2">
    <source>
        <dbReference type="ARBA" id="ARBA00022827"/>
    </source>
</evidence>
<proteinExistence type="predicted"/>
<dbReference type="InterPro" id="IPR039261">
    <property type="entry name" value="FNR_nucleotide-bd"/>
</dbReference>
<reference evidence="4 5" key="1">
    <citation type="submission" date="2023-08" db="EMBL/GenBank/DDBJ databases">
        <authorList>
            <person name="Joshi A."/>
            <person name="Thite S."/>
        </authorList>
    </citation>
    <scope>NUCLEOTIDE SEQUENCE [LARGE SCALE GENOMIC DNA]</scope>
    <source>
        <strain evidence="4 5">AC40</strain>
    </source>
</reference>
<protein>
    <recommendedName>
        <fullName evidence="3">Oxidoreductase FAD/NAD(P)-binding domain-containing protein</fullName>
    </recommendedName>
</protein>
<sequence>MGAGSGMAPLKALVEEQLFIQNRNSIDKTIAKPAREIHFFYGARNENDIVYVDYFYELAKQYPNFYYYPVLSRPDKDWLGATGYAQHVLALNWQNIVAQGDPEFYLCGPKGLIDDTIRLLRDKGVPESDIAFDVFS</sequence>
<keyword evidence="1" id="KW-0285">Flavoprotein</keyword>
<evidence type="ECO:0000313" key="5">
    <source>
        <dbReference type="Proteomes" id="UP001231616"/>
    </source>
</evidence>
<dbReference type="PANTHER" id="PTHR43644:SF1">
    <property type="entry name" value="NAD(P)H-FLAVIN REDUCTASE"/>
    <property type="match status" value="1"/>
</dbReference>
<feature type="domain" description="Oxidoreductase FAD/NAD(P)-binding" evidence="3">
    <location>
        <begin position="2"/>
        <end position="116"/>
    </location>
</feature>
<keyword evidence="2" id="KW-0274">FAD</keyword>
<comment type="caution">
    <text evidence="4">The sequence shown here is derived from an EMBL/GenBank/DDBJ whole genome shotgun (WGS) entry which is preliminary data.</text>
</comment>
<organism evidence="4 5">
    <name type="scientific">Alkalimonas collagenimarina</name>
    <dbReference type="NCBI Taxonomy" id="400390"/>
    <lineage>
        <taxon>Bacteria</taxon>
        <taxon>Pseudomonadati</taxon>
        <taxon>Pseudomonadota</taxon>
        <taxon>Gammaproteobacteria</taxon>
        <taxon>Alkalimonas</taxon>
    </lineage>
</organism>
<dbReference type="PANTHER" id="PTHR43644">
    <property type="entry name" value="NA(+)-TRANSLOCATING NADH-QUINONE REDUCTASE SUBUNIT"/>
    <property type="match status" value="1"/>
</dbReference>
<gene>
    <name evidence="4" type="ORF">Q3O60_17250</name>
</gene>